<dbReference type="InterPro" id="IPR036388">
    <property type="entry name" value="WH-like_DNA-bd_sf"/>
</dbReference>
<evidence type="ECO:0000313" key="2">
    <source>
        <dbReference type="EMBL" id="GAA3174819.1"/>
    </source>
</evidence>
<dbReference type="NCBIfam" id="TIGR01764">
    <property type="entry name" value="excise"/>
    <property type="match status" value="1"/>
</dbReference>
<dbReference type="InterPro" id="IPR010093">
    <property type="entry name" value="SinI_DNA-bd"/>
</dbReference>
<dbReference type="InterPro" id="IPR009061">
    <property type="entry name" value="DNA-bd_dom_put_sf"/>
</dbReference>
<protein>
    <recommendedName>
        <fullName evidence="1">Helix-turn-helix domain-containing protein</fullName>
    </recommendedName>
</protein>
<sequence length="72" mass="8025">MQFMSVREVAEYLNVSASWVYRNASRSGLVPYRFGGGGNAKIRFKVSEVDAWVKQQRAPKGIPSLGNDSTCR</sequence>
<dbReference type="EMBL" id="BAAAUH010000014">
    <property type="protein sequence ID" value="GAA3174819.1"/>
    <property type="molecule type" value="Genomic_DNA"/>
</dbReference>
<proteinExistence type="predicted"/>
<accession>A0ABP6PCM8</accession>
<name>A0ABP6PCM8_9ACTN</name>
<evidence type="ECO:0000259" key="1">
    <source>
        <dbReference type="Pfam" id="PF12728"/>
    </source>
</evidence>
<keyword evidence="3" id="KW-1185">Reference proteome</keyword>
<gene>
    <name evidence="2" type="ORF">GCM10010451_24500</name>
</gene>
<dbReference type="Proteomes" id="UP001501866">
    <property type="component" value="Unassembled WGS sequence"/>
</dbReference>
<comment type="caution">
    <text evidence="2">The sequence shown here is derived from an EMBL/GenBank/DDBJ whole genome shotgun (WGS) entry which is preliminary data.</text>
</comment>
<dbReference type="SUPFAM" id="SSF46955">
    <property type="entry name" value="Putative DNA-binding domain"/>
    <property type="match status" value="1"/>
</dbReference>
<evidence type="ECO:0000313" key="3">
    <source>
        <dbReference type="Proteomes" id="UP001501866"/>
    </source>
</evidence>
<dbReference type="Pfam" id="PF12728">
    <property type="entry name" value="HTH_17"/>
    <property type="match status" value="1"/>
</dbReference>
<reference evidence="3" key="1">
    <citation type="journal article" date="2019" name="Int. J. Syst. Evol. Microbiol.">
        <title>The Global Catalogue of Microorganisms (GCM) 10K type strain sequencing project: providing services to taxonomists for standard genome sequencing and annotation.</title>
        <authorList>
            <consortium name="The Broad Institute Genomics Platform"/>
            <consortium name="The Broad Institute Genome Sequencing Center for Infectious Disease"/>
            <person name="Wu L."/>
            <person name="Ma J."/>
        </authorList>
    </citation>
    <scope>NUCLEOTIDE SEQUENCE [LARGE SCALE GENOMIC DNA]</scope>
    <source>
        <strain evidence="3">JCM 9095</strain>
    </source>
</reference>
<dbReference type="InterPro" id="IPR041657">
    <property type="entry name" value="HTH_17"/>
</dbReference>
<organism evidence="2 3">
    <name type="scientific">Streptomyces virens</name>
    <dbReference type="NCBI Taxonomy" id="285572"/>
    <lineage>
        <taxon>Bacteria</taxon>
        <taxon>Bacillati</taxon>
        <taxon>Actinomycetota</taxon>
        <taxon>Actinomycetes</taxon>
        <taxon>Kitasatosporales</taxon>
        <taxon>Streptomycetaceae</taxon>
        <taxon>Streptomyces</taxon>
    </lineage>
</organism>
<dbReference type="Gene3D" id="1.10.10.10">
    <property type="entry name" value="Winged helix-like DNA-binding domain superfamily/Winged helix DNA-binding domain"/>
    <property type="match status" value="1"/>
</dbReference>
<feature type="domain" description="Helix-turn-helix" evidence="1">
    <location>
        <begin position="3"/>
        <end position="57"/>
    </location>
</feature>